<dbReference type="PANTHER" id="PTHR11359">
    <property type="entry name" value="AMP DEAMINASE"/>
    <property type="match status" value="1"/>
</dbReference>
<dbReference type="InterPro" id="IPR006329">
    <property type="entry name" value="AMPD"/>
</dbReference>
<evidence type="ECO:0000256" key="1">
    <source>
        <dbReference type="ARBA" id="ARBA00001947"/>
    </source>
</evidence>
<evidence type="ECO:0000256" key="2">
    <source>
        <dbReference type="ARBA" id="ARBA00004955"/>
    </source>
</evidence>
<dbReference type="InterPro" id="IPR032466">
    <property type="entry name" value="Metal_Hydrolase"/>
</dbReference>
<dbReference type="VEuPathDB" id="CryptoDB:cubi_01345"/>
<gene>
    <name evidence="8" type="ORF">cubi_01345</name>
</gene>
<dbReference type="PANTHER" id="PTHR11359:SF0">
    <property type="entry name" value="AMP DEAMINASE"/>
    <property type="match status" value="1"/>
</dbReference>
<dbReference type="PROSITE" id="PS00485">
    <property type="entry name" value="A_DEAMINASE"/>
    <property type="match status" value="1"/>
</dbReference>
<evidence type="ECO:0000256" key="4">
    <source>
        <dbReference type="ARBA" id="ARBA00012775"/>
    </source>
</evidence>
<dbReference type="AlphaFoldDB" id="A0A1J4MG65"/>
<evidence type="ECO:0000256" key="6">
    <source>
        <dbReference type="ARBA" id="ARBA00022801"/>
    </source>
</evidence>
<dbReference type="EC" id="3.5.4.6" evidence="4"/>
<comment type="caution">
    <text evidence="8">The sequence shown here is derived from an EMBL/GenBank/DDBJ whole genome shotgun (WGS) entry which is preliminary data.</text>
</comment>
<dbReference type="GO" id="GO:0005829">
    <property type="term" value="C:cytosol"/>
    <property type="evidence" value="ECO:0007669"/>
    <property type="project" value="TreeGrafter"/>
</dbReference>
<dbReference type="Gene3D" id="3.20.20.140">
    <property type="entry name" value="Metal-dependent hydrolases"/>
    <property type="match status" value="1"/>
</dbReference>
<dbReference type="SUPFAM" id="SSF51556">
    <property type="entry name" value="Metallo-dependent hydrolases"/>
    <property type="match status" value="1"/>
</dbReference>
<comment type="similarity">
    <text evidence="3">Belongs to the metallo-dependent hydrolases superfamily. Adenosine and AMP deaminases family.</text>
</comment>
<sequence>MNEEMTKNNINVCSMQTATYKKSEMEQTLTEDPINSRESKEAVCPLDEFLLFKSSSDSKIEKINDSDSIEHDSVDLDDNSIDYISNPDKTQIEDLNFTESTSSRYSNADYNLKKSPSNSTLDEFNRWILNDELETEYVKLIPNSEIVFAKSYDKEMNIAIGLIDEVLKMRDEWNYELPMIEHDHLIIHNYGHLQDGNPVLDIESILETLPGKIDVKYEMINGIYNIKWYSNKNLIYNPITFKKIKKTETMDLNLSYELDGFNVSSGKCLNIKKSFPLYETESKSVHEFIRCLRRIMSLVHSPIVKSFTYYRLKFLLQSYQLYSLFNGKLENELSKKNIRTGFYNVYKVDTHVHHSACMSQQHLLKFIRKCYNSDKDRVVFYNRENVPSTLGQVFSNVFGCDYRNNSIDHLNMDAIRNCFQRFDRFNEKYNPFGSNLMRDIFLKYNNSIKGKYLADITKEVIQDLKNTHYQYVEWRISVYGKDKNEWKTLSEWFYYNGLYCKHVRWIIQIPRLYNVFYKDGYVKSFSELLENIFSPLIEALINPKENPFIFILLSNIVGWDTVDDESQLSKYSMNSPNFCYPEYWKSDDNPPYSYWGFYLYSNIRVLNQLLYSRGLNPLKFRPHCGEAGKISHLATMYLLADSINHGILLKKTPVLQYLYYLKQIGIAVSPVSNNALFLELMKNPFPKFFNVGLNVSLSTDDPLIFHFTDESLLEEYSIASHIWKLNNIDLCEIARNSVLQSGFSPKYKASWLGIKNYNHLNKSLYNFLNDFEPCEINDISRSNVPNIRIQFRKDMLKGEMDLINKYTVSIDRIENAINIVKNLRLKNVSDNFNKEFMNSDFNSSMKKFTGSSDRFN</sequence>
<evidence type="ECO:0000256" key="3">
    <source>
        <dbReference type="ARBA" id="ARBA00006676"/>
    </source>
</evidence>
<reference evidence="8 9" key="1">
    <citation type="submission" date="2016-10" db="EMBL/GenBank/DDBJ databases">
        <title>Reductive evolution of mitochondrial metabolism and differential evolution of invasion-related proteins in Cryptosporidium.</title>
        <authorList>
            <person name="Liu S."/>
            <person name="Roellig D.M."/>
            <person name="Guo Y."/>
            <person name="Li N."/>
            <person name="Frace M.A."/>
            <person name="Tang K."/>
            <person name="Zhang L."/>
            <person name="Feng Y."/>
            <person name="Xiao L."/>
        </authorList>
    </citation>
    <scope>NUCLEOTIDE SEQUENCE [LARGE SCALE GENOMIC DNA]</scope>
    <source>
        <strain evidence="8">39726</strain>
    </source>
</reference>
<dbReference type="GO" id="GO:0046033">
    <property type="term" value="P:AMP metabolic process"/>
    <property type="evidence" value="ECO:0007669"/>
    <property type="project" value="TreeGrafter"/>
</dbReference>
<dbReference type="UniPathway" id="UPA00591">
    <property type="reaction ID" value="UER00663"/>
</dbReference>
<dbReference type="Proteomes" id="UP000186176">
    <property type="component" value="Unassembled WGS sequence"/>
</dbReference>
<dbReference type="GO" id="GO:0046872">
    <property type="term" value="F:metal ion binding"/>
    <property type="evidence" value="ECO:0007669"/>
    <property type="project" value="UniProtKB-KW"/>
</dbReference>
<dbReference type="InterPro" id="IPR006650">
    <property type="entry name" value="A/AMP_deam_AS"/>
</dbReference>
<protein>
    <recommendedName>
        <fullName evidence="4">AMP deaminase</fullName>
        <ecNumber evidence="4">3.5.4.6</ecNumber>
    </recommendedName>
</protein>
<keyword evidence="5" id="KW-0479">Metal-binding</keyword>
<keyword evidence="7" id="KW-0862">Zinc</keyword>
<comment type="cofactor">
    <cofactor evidence="1">
        <name>Zn(2+)</name>
        <dbReference type="ChEBI" id="CHEBI:29105"/>
    </cofactor>
</comment>
<evidence type="ECO:0000313" key="8">
    <source>
        <dbReference type="EMBL" id="OII72012.1"/>
    </source>
</evidence>
<evidence type="ECO:0000256" key="7">
    <source>
        <dbReference type="ARBA" id="ARBA00022833"/>
    </source>
</evidence>
<name>A0A1J4MG65_9CRYT</name>
<dbReference type="Pfam" id="PF19326">
    <property type="entry name" value="AMP_deaminase"/>
    <property type="match status" value="1"/>
</dbReference>
<dbReference type="GO" id="GO:0032264">
    <property type="term" value="P:IMP salvage"/>
    <property type="evidence" value="ECO:0007669"/>
    <property type="project" value="UniProtKB-UniPathway"/>
</dbReference>
<dbReference type="OrthoDB" id="1723809at2759"/>
<evidence type="ECO:0000256" key="5">
    <source>
        <dbReference type="ARBA" id="ARBA00022723"/>
    </source>
</evidence>
<organism evidence="8 9">
    <name type="scientific">Cryptosporidium ubiquitum</name>
    <dbReference type="NCBI Taxonomy" id="857276"/>
    <lineage>
        <taxon>Eukaryota</taxon>
        <taxon>Sar</taxon>
        <taxon>Alveolata</taxon>
        <taxon>Apicomplexa</taxon>
        <taxon>Conoidasida</taxon>
        <taxon>Coccidia</taxon>
        <taxon>Eucoccidiorida</taxon>
        <taxon>Eimeriorina</taxon>
        <taxon>Cryptosporidiidae</taxon>
        <taxon>Cryptosporidium</taxon>
    </lineage>
</organism>
<keyword evidence="9" id="KW-1185">Reference proteome</keyword>
<comment type="pathway">
    <text evidence="2">Purine metabolism; IMP biosynthesis via salvage pathway; IMP from AMP: step 1/1.</text>
</comment>
<dbReference type="GeneID" id="39978136"/>
<keyword evidence="6" id="KW-0378">Hydrolase</keyword>
<accession>A0A1J4MG65</accession>
<dbReference type="Gene3D" id="4.10.800.20">
    <property type="match status" value="1"/>
</dbReference>
<dbReference type="RefSeq" id="XP_028873584.1">
    <property type="nucleotide sequence ID" value="XM_029018357.1"/>
</dbReference>
<proteinExistence type="inferred from homology"/>
<dbReference type="GO" id="GO:0003876">
    <property type="term" value="F:AMP deaminase activity"/>
    <property type="evidence" value="ECO:0007669"/>
    <property type="project" value="UniProtKB-EC"/>
</dbReference>
<evidence type="ECO:0000313" key="9">
    <source>
        <dbReference type="Proteomes" id="UP000186176"/>
    </source>
</evidence>
<dbReference type="EMBL" id="LRBP01000025">
    <property type="protein sequence ID" value="OII72012.1"/>
    <property type="molecule type" value="Genomic_DNA"/>
</dbReference>